<protein>
    <submittedName>
        <fullName evidence="1">Uncharacterized protein</fullName>
    </submittedName>
</protein>
<name>E1YLU6_9BACT</name>
<sequence length="234" mass="26305">MLTYTSWVDEKIKIARAIGSGCCGGGYDEGALILCASISAMAALSWPGDRIDKKRFVEILAQVVAGTANPNPLKISTPLLCQEDQYFKSILLPSNISFYQTEEIDKDYSELIDCLSLKGIAIDNAQQKTIKKYSYGFLLYNQVRCGFAHEYMIGQNATSFDALRNIGKVNANAVSYTNSIDINNSTRKRIHFPISWISQLAKNVAQWLDEQRLKQGMQIFEKLNIAQPSNWWMP</sequence>
<dbReference type="EMBL" id="FR695877">
    <property type="protein sequence ID" value="CBX31079.1"/>
    <property type="molecule type" value="Genomic_DNA"/>
</dbReference>
<proteinExistence type="predicted"/>
<accession>E1YLU6</accession>
<reference evidence="1" key="1">
    <citation type="journal article" date="2011" name="Environ. Microbiol.">
        <title>Genomic insights into the metabolic potential of the polycyclic aromatic hydrocarbon degrading sulfate-reducing Deltaproteobacterium N47.</title>
        <authorList>
            <person name="Bergmann F."/>
            <person name="Selesi D."/>
            <person name="Weinmaier T."/>
            <person name="Tischler P."/>
            <person name="Rattei T."/>
            <person name="Meckenstock R.U."/>
        </authorList>
    </citation>
    <scope>NUCLEOTIDE SEQUENCE</scope>
</reference>
<organism evidence="1">
    <name type="scientific">uncultured Desulfobacterium sp</name>
    <dbReference type="NCBI Taxonomy" id="201089"/>
    <lineage>
        <taxon>Bacteria</taxon>
        <taxon>Pseudomonadati</taxon>
        <taxon>Thermodesulfobacteriota</taxon>
        <taxon>Desulfobacteria</taxon>
        <taxon>Desulfobacterales</taxon>
        <taxon>Desulfobacteriaceae</taxon>
        <taxon>Desulfobacterium</taxon>
        <taxon>environmental samples</taxon>
    </lineage>
</organism>
<gene>
    <name evidence="1" type="ORF">N47_E45910</name>
</gene>
<evidence type="ECO:0000313" key="1">
    <source>
        <dbReference type="EMBL" id="CBX31079.1"/>
    </source>
</evidence>
<dbReference type="AlphaFoldDB" id="E1YLU6"/>